<reference evidence="1" key="4">
    <citation type="submission" date="2021-01" db="EMBL/GenBank/DDBJ databases">
        <title>Genomes of Escherichia coli STEC strains from raw meat-based diets for companion animals.</title>
        <authorList>
            <person name="Stevens M.J.A."/>
            <person name="Stephan R."/>
        </authorList>
    </citation>
    <scope>NUCLEOTIDE SEQUENCE</scope>
    <source>
        <strain evidence="1">ATC7-7</strain>
    </source>
</reference>
<dbReference type="EMBL" id="RRNI01000003">
    <property type="protein sequence ID" value="TJH24718.1"/>
    <property type="molecule type" value="Genomic_DNA"/>
</dbReference>
<accession>A0A066Q151</accession>
<evidence type="ECO:0000313" key="3">
    <source>
        <dbReference type="EMBL" id="STF92898.1"/>
    </source>
</evidence>
<evidence type="ECO:0000313" key="6">
    <source>
        <dbReference type="Proteomes" id="UP000306700"/>
    </source>
</evidence>
<evidence type="ECO:0000313" key="5">
    <source>
        <dbReference type="Proteomes" id="UP000254043"/>
    </source>
</evidence>
<reference evidence="2 7" key="3">
    <citation type="submission" date="2019-12" db="EMBL/GenBank/DDBJ databases">
        <title>Enteriobacteria Tanzani isolates_10432.</title>
        <authorList>
            <person name="Subbiah M."/>
            <person name="Call D."/>
        </authorList>
    </citation>
    <scope>NUCLEOTIDE SEQUENCE [LARGE SCALE GENOMIC DNA]</scope>
    <source>
        <strain evidence="2 7">10432wF6</strain>
    </source>
</reference>
<reference evidence="3 5" key="1">
    <citation type="submission" date="2018-06" db="EMBL/GenBank/DDBJ databases">
        <authorList>
            <consortium name="Pathogen Informatics"/>
            <person name="Doyle S."/>
        </authorList>
    </citation>
    <scope>NUCLEOTIDE SEQUENCE [LARGE SCALE GENOMIC DNA]</scope>
    <source>
        <strain evidence="3 5">NCTC7927</strain>
    </source>
</reference>
<dbReference type="Proteomes" id="UP000487258">
    <property type="component" value="Unassembled WGS sequence"/>
</dbReference>
<name>A0A066Q151_ECOLX</name>
<dbReference type="EMBL" id="JAETYU010000008">
    <property type="protein sequence ID" value="MBL6203141.1"/>
    <property type="molecule type" value="Genomic_DNA"/>
</dbReference>
<proteinExistence type="predicted"/>
<dbReference type="Proteomes" id="UP000655659">
    <property type="component" value="Unassembled WGS sequence"/>
</dbReference>
<dbReference type="RefSeq" id="WP_000049304.1">
    <property type="nucleotide sequence ID" value="NZ_AP018808.1"/>
</dbReference>
<evidence type="ECO:0000313" key="7">
    <source>
        <dbReference type="Proteomes" id="UP000487258"/>
    </source>
</evidence>
<sequence>MSKVRVIFEFKHVSHDEKPAGNDCVEVHEKIGVDVKTERDTNNRPTSLCDVYASILQYHSPEIIQFLSAEFQASVQAFGADAIIKRHRVHKASGTLQ</sequence>
<reference evidence="4 6" key="2">
    <citation type="submission" date="2018-12" db="EMBL/GenBank/DDBJ databases">
        <title>Food and Water Safety Consortium.</title>
        <authorList>
            <person name="Tyson S."/>
            <person name="Peterson C.-L."/>
            <person name="Olson A."/>
            <person name="Tyler S."/>
            <person name="Cabral J."/>
            <person name="Lynch T."/>
            <person name="Knox N."/>
            <person name="Van Domselaar G."/>
            <person name="Graham M."/>
        </authorList>
    </citation>
    <scope>NUCLEOTIDE SEQUENCE [LARGE SCALE GENOMIC DNA]</scope>
    <source>
        <strain evidence="4 6">FWSEC0384</strain>
    </source>
</reference>
<organism evidence="4 6">
    <name type="scientific">Escherichia coli</name>
    <dbReference type="NCBI Taxonomy" id="562"/>
    <lineage>
        <taxon>Bacteria</taxon>
        <taxon>Pseudomonadati</taxon>
        <taxon>Pseudomonadota</taxon>
        <taxon>Gammaproteobacteria</taxon>
        <taxon>Enterobacterales</taxon>
        <taxon>Enterobacteriaceae</taxon>
        <taxon>Escherichia</taxon>
    </lineage>
</organism>
<gene>
    <name evidence="4" type="ORF">C9160_04420</name>
    <name evidence="2" type="ORF">GQM04_05290</name>
    <name evidence="1" type="ORF">JNA68_07955</name>
    <name evidence="3" type="ORF">NCTC7927_01630</name>
</gene>
<protein>
    <submittedName>
        <fullName evidence="4">Uncharacterized protein</fullName>
    </submittedName>
</protein>
<dbReference type="AlphaFoldDB" id="A0A066Q151"/>
<evidence type="ECO:0000313" key="2">
    <source>
        <dbReference type="EMBL" id="MWL44958.1"/>
    </source>
</evidence>
<evidence type="ECO:0000313" key="4">
    <source>
        <dbReference type="EMBL" id="TJH24718.1"/>
    </source>
</evidence>
<dbReference type="EMBL" id="WTMY01000028">
    <property type="protein sequence ID" value="MWL44958.1"/>
    <property type="molecule type" value="Genomic_DNA"/>
</dbReference>
<dbReference type="Proteomes" id="UP000254043">
    <property type="component" value="Unassembled WGS sequence"/>
</dbReference>
<evidence type="ECO:0000313" key="1">
    <source>
        <dbReference type="EMBL" id="MBL6203141.1"/>
    </source>
</evidence>
<dbReference type="EMBL" id="UGAK01000003">
    <property type="protein sequence ID" value="STF92898.1"/>
    <property type="molecule type" value="Genomic_DNA"/>
</dbReference>
<dbReference type="Proteomes" id="UP000306700">
    <property type="component" value="Unassembled WGS sequence"/>
</dbReference>